<protein>
    <submittedName>
        <fullName evidence="1">Uncharacterized protein</fullName>
    </submittedName>
</protein>
<name>A0ABQ9IAR7_9NEOP</name>
<proteinExistence type="predicted"/>
<sequence length="471" mass="52773">MEGVPAFGPNTKRWVDHFVSSRLLKGAFYTSFSGLRNGQDTFFNYLRMNITYLDELAAKVSDKKRSENIIMRIVFPPLEMLAAGHAKSSRECANEPDQRTVESCSRIQAKWAVDGATTQCNGDGEGSTTRKPAGQRATSTTFQECGKCGWSGRDSNPIRFGGYHTTAVPVRIRAQPQMSYKGYVLTGVLSNMSPAKLVTMDGKIQQLEQTGHRKGIGIRYSGLVSATVPGIKSYAQIAKGVEIKPKQFKKIVLVYTEKESPTSTQVKEKVSREGDLEGLVETIYLLNFGNNFESLQEFNDKIKVSHRTGKRETDRGNVAMECDAKSIVFLTEMGRILAGYEICKNSVHRECSSSLPKFPPDPKIPCSDRDPCGKQVSDLAYNLHATENLKINTQDSRGRDLDTVAALYSEVSQHFVVFVKYLQKPHSDHPQYEDSEKRSSLIKYTGVVWALTRMKRRWTPGLRRRMLLPAE</sequence>
<dbReference type="EMBL" id="JARBHB010000002">
    <property type="protein sequence ID" value="KAJ8893760.1"/>
    <property type="molecule type" value="Genomic_DNA"/>
</dbReference>
<dbReference type="Proteomes" id="UP001159363">
    <property type="component" value="Chromosome 2"/>
</dbReference>
<gene>
    <name evidence="1" type="ORF">PR048_006360</name>
</gene>
<evidence type="ECO:0000313" key="1">
    <source>
        <dbReference type="EMBL" id="KAJ8893760.1"/>
    </source>
</evidence>
<evidence type="ECO:0000313" key="2">
    <source>
        <dbReference type="Proteomes" id="UP001159363"/>
    </source>
</evidence>
<comment type="caution">
    <text evidence="1">The sequence shown here is derived from an EMBL/GenBank/DDBJ whole genome shotgun (WGS) entry which is preliminary data.</text>
</comment>
<accession>A0ABQ9IAR7</accession>
<reference evidence="1 2" key="1">
    <citation type="submission" date="2023-02" db="EMBL/GenBank/DDBJ databases">
        <title>LHISI_Scaffold_Assembly.</title>
        <authorList>
            <person name="Stuart O.P."/>
            <person name="Cleave R."/>
            <person name="Magrath M.J.L."/>
            <person name="Mikheyev A.S."/>
        </authorList>
    </citation>
    <scope>NUCLEOTIDE SEQUENCE [LARGE SCALE GENOMIC DNA]</scope>
    <source>
        <strain evidence="1">Daus_M_001</strain>
        <tissue evidence="1">Leg muscle</tissue>
    </source>
</reference>
<organism evidence="1 2">
    <name type="scientific">Dryococelus australis</name>
    <dbReference type="NCBI Taxonomy" id="614101"/>
    <lineage>
        <taxon>Eukaryota</taxon>
        <taxon>Metazoa</taxon>
        <taxon>Ecdysozoa</taxon>
        <taxon>Arthropoda</taxon>
        <taxon>Hexapoda</taxon>
        <taxon>Insecta</taxon>
        <taxon>Pterygota</taxon>
        <taxon>Neoptera</taxon>
        <taxon>Polyneoptera</taxon>
        <taxon>Phasmatodea</taxon>
        <taxon>Verophasmatodea</taxon>
        <taxon>Anareolatae</taxon>
        <taxon>Phasmatidae</taxon>
        <taxon>Eurycanthinae</taxon>
        <taxon>Dryococelus</taxon>
    </lineage>
</organism>
<keyword evidence="2" id="KW-1185">Reference proteome</keyword>